<feature type="transmembrane region" description="Helical" evidence="1">
    <location>
        <begin position="20"/>
        <end position="41"/>
    </location>
</feature>
<keyword evidence="1" id="KW-0472">Membrane</keyword>
<keyword evidence="1" id="KW-1133">Transmembrane helix</keyword>
<evidence type="ECO:0000313" key="3">
    <source>
        <dbReference type="EMBL" id="MXP14769.1"/>
    </source>
</evidence>
<dbReference type="EMBL" id="WTYU01000002">
    <property type="protein sequence ID" value="MXP14769.1"/>
    <property type="molecule type" value="Genomic_DNA"/>
</dbReference>
<protein>
    <recommendedName>
        <fullName evidence="2">TadE-like domain-containing protein</fullName>
    </recommendedName>
</protein>
<proteinExistence type="predicted"/>
<reference evidence="3 4" key="1">
    <citation type="submission" date="2019-12" db="EMBL/GenBank/DDBJ databases">
        <title>Genomic-based taxomic classification of the family Erythrobacteraceae.</title>
        <authorList>
            <person name="Xu L."/>
        </authorList>
    </citation>
    <scope>NUCLEOTIDE SEQUENCE [LARGE SCALE GENOMIC DNA]</scope>
    <source>
        <strain evidence="3 4">KCTC 52259</strain>
    </source>
</reference>
<accession>A0A6L7GFT3</accession>
<dbReference type="OrthoDB" id="7187024at2"/>
<dbReference type="AlphaFoldDB" id="A0A6L7GFT3"/>
<sequence>MNRLANFARSQSGGAAAEFALVLPATLLLFFGVIDGGRYLWAVNRMEKAVQMGTRTAVVTSVVASELNSADYVDFECPVYDTDGSVIDVSPIKKGDTICKEAVPTLICTKSGQAVTCGGEAGSQPAFDRILARMRVVDPSIRDDEVSITYSGSGIGYAGDPSKDDGGNALADAAPVVTVSINRAQMRALFLLGGRIPLPGFSYSQTLEDGDGVVSY</sequence>
<gene>
    <name evidence="3" type="ORF">GRI44_08400</name>
</gene>
<evidence type="ECO:0000256" key="1">
    <source>
        <dbReference type="SAM" id="Phobius"/>
    </source>
</evidence>
<evidence type="ECO:0000259" key="2">
    <source>
        <dbReference type="Pfam" id="PF07811"/>
    </source>
</evidence>
<comment type="caution">
    <text evidence="3">The sequence shown here is derived from an EMBL/GenBank/DDBJ whole genome shotgun (WGS) entry which is preliminary data.</text>
</comment>
<dbReference type="Proteomes" id="UP000473531">
    <property type="component" value="Unassembled WGS sequence"/>
</dbReference>
<evidence type="ECO:0000313" key="4">
    <source>
        <dbReference type="Proteomes" id="UP000473531"/>
    </source>
</evidence>
<feature type="domain" description="TadE-like" evidence="2">
    <location>
        <begin position="13"/>
        <end position="55"/>
    </location>
</feature>
<keyword evidence="4" id="KW-1185">Reference proteome</keyword>
<name>A0A6L7GFT3_9SPHN</name>
<dbReference type="RefSeq" id="WP_160601387.1">
    <property type="nucleotide sequence ID" value="NZ_WTYU01000002.1"/>
</dbReference>
<dbReference type="Pfam" id="PF07811">
    <property type="entry name" value="TadE"/>
    <property type="match status" value="1"/>
</dbReference>
<keyword evidence="1" id="KW-0812">Transmembrane</keyword>
<organism evidence="3 4">
    <name type="scientific">Allopontixanthobacter confluentis</name>
    <dbReference type="NCBI Taxonomy" id="1849021"/>
    <lineage>
        <taxon>Bacteria</taxon>
        <taxon>Pseudomonadati</taxon>
        <taxon>Pseudomonadota</taxon>
        <taxon>Alphaproteobacteria</taxon>
        <taxon>Sphingomonadales</taxon>
        <taxon>Erythrobacteraceae</taxon>
        <taxon>Allopontixanthobacter</taxon>
    </lineage>
</organism>
<dbReference type="InterPro" id="IPR012495">
    <property type="entry name" value="TadE-like_dom"/>
</dbReference>